<dbReference type="OrthoDB" id="10046500at2759"/>
<sequence>MELISESLQRLFGMRIPIIPASSAYIVRFFSICGVVSSKRSQNIKAENFMNKVLLRCSSVSVSVTLEKFKCSSVSESFTLENTLGASLSPRMLFAIRDNSGLSEKHEFFAVPGSYCCGQMFLLPFQLIFWI</sequence>
<gene>
    <name evidence="1" type="ORF">BpHYR1_019362</name>
</gene>
<organism evidence="1 2">
    <name type="scientific">Brachionus plicatilis</name>
    <name type="common">Marine rotifer</name>
    <name type="synonym">Brachionus muelleri</name>
    <dbReference type="NCBI Taxonomy" id="10195"/>
    <lineage>
        <taxon>Eukaryota</taxon>
        <taxon>Metazoa</taxon>
        <taxon>Spiralia</taxon>
        <taxon>Gnathifera</taxon>
        <taxon>Rotifera</taxon>
        <taxon>Eurotatoria</taxon>
        <taxon>Monogononta</taxon>
        <taxon>Pseudotrocha</taxon>
        <taxon>Ploima</taxon>
        <taxon>Brachionidae</taxon>
        <taxon>Brachionus</taxon>
    </lineage>
</organism>
<evidence type="ECO:0000313" key="1">
    <source>
        <dbReference type="EMBL" id="RNA00647.1"/>
    </source>
</evidence>
<proteinExistence type="predicted"/>
<dbReference type="Proteomes" id="UP000276133">
    <property type="component" value="Unassembled WGS sequence"/>
</dbReference>
<name>A0A3M7PNF0_BRAPC</name>
<protein>
    <submittedName>
        <fullName evidence="1">Uncharacterized protein</fullName>
    </submittedName>
</protein>
<comment type="caution">
    <text evidence="1">The sequence shown here is derived from an EMBL/GenBank/DDBJ whole genome shotgun (WGS) entry which is preliminary data.</text>
</comment>
<dbReference type="AlphaFoldDB" id="A0A3M7PNF0"/>
<dbReference type="EMBL" id="REGN01009660">
    <property type="protein sequence ID" value="RNA00647.1"/>
    <property type="molecule type" value="Genomic_DNA"/>
</dbReference>
<accession>A0A3M7PNF0</accession>
<reference evidence="1 2" key="1">
    <citation type="journal article" date="2018" name="Sci. Rep.">
        <title>Genomic signatures of local adaptation to the degree of environmental predictability in rotifers.</title>
        <authorList>
            <person name="Franch-Gras L."/>
            <person name="Hahn C."/>
            <person name="Garcia-Roger E.M."/>
            <person name="Carmona M.J."/>
            <person name="Serra M."/>
            <person name="Gomez A."/>
        </authorList>
    </citation>
    <scope>NUCLEOTIDE SEQUENCE [LARGE SCALE GENOMIC DNA]</scope>
    <source>
        <strain evidence="1">HYR1</strain>
    </source>
</reference>
<keyword evidence="2" id="KW-1185">Reference proteome</keyword>
<evidence type="ECO:0000313" key="2">
    <source>
        <dbReference type="Proteomes" id="UP000276133"/>
    </source>
</evidence>